<feature type="compositionally biased region" description="Polar residues" evidence="1">
    <location>
        <begin position="326"/>
        <end position="349"/>
    </location>
</feature>
<evidence type="ECO:0000313" key="2">
    <source>
        <dbReference type="EMBL" id="KPM37027.1"/>
    </source>
</evidence>
<name>A0A0P7B5J8_9HYPO</name>
<protein>
    <submittedName>
        <fullName evidence="2">Uncharacterized protein</fullName>
    </submittedName>
</protein>
<dbReference type="OrthoDB" id="3561681at2759"/>
<accession>A0A0P7B5J8</accession>
<dbReference type="Proteomes" id="UP000050424">
    <property type="component" value="Unassembled WGS sequence"/>
</dbReference>
<reference evidence="2 3" key="1">
    <citation type="submission" date="2015-09" db="EMBL/GenBank/DDBJ databases">
        <title>Draft genome of a European isolate of the apple canker pathogen Neonectria ditissima.</title>
        <authorList>
            <person name="Gomez-Cortecero A."/>
            <person name="Harrison R.J."/>
            <person name="Armitage A.D."/>
        </authorList>
    </citation>
    <scope>NUCLEOTIDE SEQUENCE [LARGE SCALE GENOMIC DNA]</scope>
    <source>
        <strain evidence="2 3">R09/05</strain>
    </source>
</reference>
<sequence>MDWNCSRGFLGDAELNKVFRFEEKTTTVVRVVPGTRTPLVSTLGGQKEWDDWFSTDYPRIDGSSSGLVLILARRTGELEYPGVKKVTSNDWLQTIRLSRNKERDALQGGEISNSPASNANTNGQRGLRTLPFSQGLFKKLIKKFYVPRSISRAISRADVPTISVAKIDMGNDDEPSFPAFVYNCRTSNAWGNDLALTATYFPHCNMTFAILFGCPISVEEQMLTRLNLATSEAIHPLLIPGIFTELERVRHIEVVETTVDELETRILELDPKSMGDEVMSAADKAERDQAKRNAWLDTTYLRNQLISWNTHLEKLRHHVEDLNQTVFSPPSQMKVHTSDVTESIKTSSPDPEDRVPRSSGHEEMSQFDEKSALDASSETSTAEDCQQHEPPMEILNTESVGMMRQIGNKIQDRVQDIIGEYEEMIRDCTMRVDGMSMATQWVRKSASKLRKRD</sequence>
<gene>
    <name evidence="2" type="ORF">AK830_g9517</name>
</gene>
<feature type="compositionally biased region" description="Basic and acidic residues" evidence="1">
    <location>
        <begin position="351"/>
        <end position="372"/>
    </location>
</feature>
<dbReference type="EMBL" id="LKCW01000179">
    <property type="protein sequence ID" value="KPM37027.1"/>
    <property type="molecule type" value="Genomic_DNA"/>
</dbReference>
<evidence type="ECO:0000313" key="3">
    <source>
        <dbReference type="Proteomes" id="UP000050424"/>
    </source>
</evidence>
<organism evidence="2 3">
    <name type="scientific">Neonectria ditissima</name>
    <dbReference type="NCBI Taxonomy" id="78410"/>
    <lineage>
        <taxon>Eukaryota</taxon>
        <taxon>Fungi</taxon>
        <taxon>Dikarya</taxon>
        <taxon>Ascomycota</taxon>
        <taxon>Pezizomycotina</taxon>
        <taxon>Sordariomycetes</taxon>
        <taxon>Hypocreomycetidae</taxon>
        <taxon>Hypocreales</taxon>
        <taxon>Nectriaceae</taxon>
        <taxon>Neonectria</taxon>
    </lineage>
</organism>
<feature type="region of interest" description="Disordered" evidence="1">
    <location>
        <begin position="103"/>
        <end position="125"/>
    </location>
</feature>
<feature type="region of interest" description="Disordered" evidence="1">
    <location>
        <begin position="326"/>
        <end position="392"/>
    </location>
</feature>
<comment type="caution">
    <text evidence="2">The sequence shown here is derived from an EMBL/GenBank/DDBJ whole genome shotgun (WGS) entry which is preliminary data.</text>
</comment>
<feature type="compositionally biased region" description="Polar residues" evidence="1">
    <location>
        <begin position="110"/>
        <end position="124"/>
    </location>
</feature>
<evidence type="ECO:0000256" key="1">
    <source>
        <dbReference type="SAM" id="MobiDB-lite"/>
    </source>
</evidence>
<feature type="compositionally biased region" description="Polar residues" evidence="1">
    <location>
        <begin position="374"/>
        <end position="384"/>
    </location>
</feature>
<keyword evidence="3" id="KW-1185">Reference proteome</keyword>
<dbReference type="AlphaFoldDB" id="A0A0P7B5J8"/>
<dbReference type="STRING" id="78410.A0A0P7B5J8"/>
<proteinExistence type="predicted"/>